<name>A0A1I5X1C5_9RHOB</name>
<dbReference type="GO" id="GO:0003700">
    <property type="term" value="F:DNA-binding transcription factor activity"/>
    <property type="evidence" value="ECO:0007669"/>
    <property type="project" value="TreeGrafter"/>
</dbReference>
<dbReference type="InterPro" id="IPR036390">
    <property type="entry name" value="WH_DNA-bd_sf"/>
</dbReference>
<dbReference type="InterPro" id="IPR014710">
    <property type="entry name" value="RmlC-like_jellyroll"/>
</dbReference>
<keyword evidence="1" id="KW-0805">Transcription regulation</keyword>
<dbReference type="InterPro" id="IPR050397">
    <property type="entry name" value="Env_Response_Regulators"/>
</dbReference>
<dbReference type="CDD" id="cd00038">
    <property type="entry name" value="CAP_ED"/>
    <property type="match status" value="1"/>
</dbReference>
<dbReference type="SUPFAM" id="SSF46785">
    <property type="entry name" value="Winged helix' DNA-binding domain"/>
    <property type="match status" value="1"/>
</dbReference>
<dbReference type="InterPro" id="IPR018490">
    <property type="entry name" value="cNMP-bd_dom_sf"/>
</dbReference>
<gene>
    <name evidence="6" type="ORF">SAMN04488047_1743</name>
</gene>
<dbReference type="SMART" id="SM00100">
    <property type="entry name" value="cNMP"/>
    <property type="match status" value="1"/>
</dbReference>
<dbReference type="GO" id="GO:0003677">
    <property type="term" value="F:DNA binding"/>
    <property type="evidence" value="ECO:0007669"/>
    <property type="project" value="UniProtKB-KW"/>
</dbReference>
<dbReference type="PROSITE" id="PS50042">
    <property type="entry name" value="CNMP_BINDING_3"/>
    <property type="match status" value="1"/>
</dbReference>
<dbReference type="Pfam" id="PF00027">
    <property type="entry name" value="cNMP_binding"/>
    <property type="match status" value="1"/>
</dbReference>
<evidence type="ECO:0000313" key="7">
    <source>
        <dbReference type="Proteomes" id="UP000199356"/>
    </source>
</evidence>
<proteinExistence type="predicted"/>
<dbReference type="Gene3D" id="2.60.120.10">
    <property type="entry name" value="Jelly Rolls"/>
    <property type="match status" value="1"/>
</dbReference>
<dbReference type="PROSITE" id="PS51063">
    <property type="entry name" value="HTH_CRP_2"/>
    <property type="match status" value="1"/>
</dbReference>
<evidence type="ECO:0000259" key="4">
    <source>
        <dbReference type="PROSITE" id="PS50042"/>
    </source>
</evidence>
<evidence type="ECO:0000256" key="2">
    <source>
        <dbReference type="ARBA" id="ARBA00023125"/>
    </source>
</evidence>
<dbReference type="PANTHER" id="PTHR24567:SF28">
    <property type="entry name" value="LISTERIOLYSIN REGULATORY PROTEIN"/>
    <property type="match status" value="1"/>
</dbReference>
<dbReference type="STRING" id="441119.SAMN04488047_1743"/>
<dbReference type="AlphaFoldDB" id="A0A1I5X1C5"/>
<dbReference type="CDD" id="cd00092">
    <property type="entry name" value="HTH_CRP"/>
    <property type="match status" value="1"/>
</dbReference>
<dbReference type="InterPro" id="IPR036388">
    <property type="entry name" value="WH-like_DNA-bd_sf"/>
</dbReference>
<evidence type="ECO:0000256" key="1">
    <source>
        <dbReference type="ARBA" id="ARBA00023015"/>
    </source>
</evidence>
<dbReference type="PRINTS" id="PR00034">
    <property type="entry name" value="HTHCRP"/>
</dbReference>
<keyword evidence="2" id="KW-0238">DNA-binding</keyword>
<dbReference type="InterPro" id="IPR012318">
    <property type="entry name" value="HTH_CRP"/>
</dbReference>
<keyword evidence="3" id="KW-0804">Transcription</keyword>
<dbReference type="Pfam" id="PF13545">
    <property type="entry name" value="HTH_Crp_2"/>
    <property type="match status" value="1"/>
</dbReference>
<dbReference type="SUPFAM" id="SSF51206">
    <property type="entry name" value="cAMP-binding domain-like"/>
    <property type="match status" value="1"/>
</dbReference>
<feature type="domain" description="Cyclic nucleotide-binding" evidence="4">
    <location>
        <begin position="58"/>
        <end position="147"/>
    </location>
</feature>
<dbReference type="PANTHER" id="PTHR24567">
    <property type="entry name" value="CRP FAMILY TRANSCRIPTIONAL REGULATORY PROTEIN"/>
    <property type="match status" value="1"/>
</dbReference>
<keyword evidence="7" id="KW-1185">Reference proteome</keyword>
<dbReference type="GO" id="GO:0005829">
    <property type="term" value="C:cytosol"/>
    <property type="evidence" value="ECO:0007669"/>
    <property type="project" value="TreeGrafter"/>
</dbReference>
<organism evidence="6 7">
    <name type="scientific">Tranquillimonas alkanivorans</name>
    <dbReference type="NCBI Taxonomy" id="441119"/>
    <lineage>
        <taxon>Bacteria</taxon>
        <taxon>Pseudomonadati</taxon>
        <taxon>Pseudomonadota</taxon>
        <taxon>Alphaproteobacteria</taxon>
        <taxon>Rhodobacterales</taxon>
        <taxon>Roseobacteraceae</taxon>
        <taxon>Tranquillimonas</taxon>
    </lineage>
</organism>
<sequence length="275" mass="30624">AATAAVRMLRMSVSFLGLSCVPYGGVLLYPRLPNVALDQTLDGKMGKLDESLLREVPPFRRLDRPQVREILDQATPRRFEEGAPVFREGDPADRFYLLLDGFIRVMRTTPGGEQVTSLHIPSGQLFGIAAALGRDTYPATAMCAGECLTLSWPMRLWHPFVAKYDGFAEEGYKTVGTRVAEMNTRIMELATQHVEQRVAGALLRLVKQTGCKVEGGIEIAFPITRQDISEMTGTTLHTVSRLLSKWEKDGIVSGRRKHITILDPHQLMVRQSGHH</sequence>
<dbReference type="EMBL" id="FOXA01000074">
    <property type="protein sequence ID" value="SFQ25759.1"/>
    <property type="molecule type" value="Genomic_DNA"/>
</dbReference>
<protein>
    <submittedName>
        <fullName evidence="6">Transcriptional regulator, Crp/Fnr family</fullName>
    </submittedName>
</protein>
<evidence type="ECO:0000313" key="6">
    <source>
        <dbReference type="EMBL" id="SFQ25759.1"/>
    </source>
</evidence>
<dbReference type="Gene3D" id="1.10.10.10">
    <property type="entry name" value="Winged helix-like DNA-binding domain superfamily/Winged helix DNA-binding domain"/>
    <property type="match status" value="1"/>
</dbReference>
<dbReference type="Proteomes" id="UP000199356">
    <property type="component" value="Unassembled WGS sequence"/>
</dbReference>
<reference evidence="6 7" key="1">
    <citation type="submission" date="2016-10" db="EMBL/GenBank/DDBJ databases">
        <authorList>
            <person name="de Groot N.N."/>
        </authorList>
    </citation>
    <scope>NUCLEOTIDE SEQUENCE [LARGE SCALE GENOMIC DNA]</scope>
    <source>
        <strain evidence="6 7">DSM 19547</strain>
    </source>
</reference>
<accession>A0A1I5X1C5</accession>
<evidence type="ECO:0000259" key="5">
    <source>
        <dbReference type="PROSITE" id="PS51063"/>
    </source>
</evidence>
<dbReference type="InterPro" id="IPR000595">
    <property type="entry name" value="cNMP-bd_dom"/>
</dbReference>
<feature type="non-terminal residue" evidence="6">
    <location>
        <position position="1"/>
    </location>
</feature>
<evidence type="ECO:0000256" key="3">
    <source>
        <dbReference type="ARBA" id="ARBA00023163"/>
    </source>
</evidence>
<dbReference type="SMART" id="SM00419">
    <property type="entry name" value="HTH_CRP"/>
    <property type="match status" value="1"/>
</dbReference>
<feature type="domain" description="HTH crp-type" evidence="5">
    <location>
        <begin position="192"/>
        <end position="265"/>
    </location>
</feature>